<dbReference type="GO" id="GO:0070041">
    <property type="term" value="F:rRNA (uridine-C5-)-methyltransferase activity"/>
    <property type="evidence" value="ECO:0007669"/>
    <property type="project" value="TreeGrafter"/>
</dbReference>
<evidence type="ECO:0000256" key="6">
    <source>
        <dbReference type="ARBA" id="ARBA00022723"/>
    </source>
</evidence>
<keyword evidence="1" id="KW-0411">Iron-sulfur</keyword>
<dbReference type="Gene3D" id="2.40.50.140">
    <property type="entry name" value="Nucleic acid-binding proteins"/>
    <property type="match status" value="1"/>
</dbReference>
<dbReference type="PROSITE" id="PS01230">
    <property type="entry name" value="TRMA_1"/>
    <property type="match status" value="1"/>
</dbReference>
<dbReference type="AlphaFoldDB" id="A0A1W1CQ37"/>
<dbReference type="EMBL" id="FPHJ01000058">
    <property type="protein sequence ID" value="SFV67812.1"/>
    <property type="molecule type" value="Genomic_DNA"/>
</dbReference>
<evidence type="ECO:0000256" key="1">
    <source>
        <dbReference type="ARBA" id="ARBA00022485"/>
    </source>
</evidence>
<evidence type="ECO:0000256" key="2">
    <source>
        <dbReference type="ARBA" id="ARBA00022552"/>
    </source>
</evidence>
<keyword evidence="4 9" id="KW-0808">Transferase</keyword>
<protein>
    <submittedName>
        <fullName evidence="9">RNA methyltransferase, TrmA family</fullName>
    </submittedName>
</protein>
<dbReference type="Gene3D" id="3.40.50.150">
    <property type="entry name" value="Vaccinia Virus protein VP39"/>
    <property type="match status" value="1"/>
</dbReference>
<dbReference type="InterPro" id="IPR012340">
    <property type="entry name" value="NA-bd_OB-fold"/>
</dbReference>
<dbReference type="InterPro" id="IPR030390">
    <property type="entry name" value="MeTrfase_TrmA_AS"/>
</dbReference>
<dbReference type="GO" id="GO:0051539">
    <property type="term" value="F:4 iron, 4 sulfur cluster binding"/>
    <property type="evidence" value="ECO:0007669"/>
    <property type="project" value="UniProtKB-KW"/>
</dbReference>
<dbReference type="NCBIfam" id="NF009639">
    <property type="entry name" value="PRK13168.1"/>
    <property type="match status" value="1"/>
</dbReference>
<evidence type="ECO:0000256" key="5">
    <source>
        <dbReference type="ARBA" id="ARBA00022691"/>
    </source>
</evidence>
<proteinExistence type="inferred from homology"/>
<keyword evidence="6" id="KW-0479">Metal-binding</keyword>
<accession>A0A1W1CQ37</accession>
<dbReference type="SUPFAM" id="SSF53335">
    <property type="entry name" value="S-adenosyl-L-methionine-dependent methyltransferases"/>
    <property type="match status" value="1"/>
</dbReference>
<dbReference type="HAMAP" id="MF_01010">
    <property type="entry name" value="23SrRNA_methyltr_RlmD"/>
    <property type="match status" value="1"/>
</dbReference>
<evidence type="ECO:0000256" key="3">
    <source>
        <dbReference type="ARBA" id="ARBA00022603"/>
    </source>
</evidence>
<evidence type="ECO:0000313" key="9">
    <source>
        <dbReference type="EMBL" id="SFV67812.1"/>
    </source>
</evidence>
<dbReference type="PROSITE" id="PS51687">
    <property type="entry name" value="SAM_MT_RNA_M5U"/>
    <property type="match status" value="1"/>
</dbReference>
<dbReference type="InterPro" id="IPR010280">
    <property type="entry name" value="U5_MeTrfase_fam"/>
</dbReference>
<reference evidence="9" key="1">
    <citation type="submission" date="2016-10" db="EMBL/GenBank/DDBJ databases">
        <authorList>
            <person name="de Groot N.N."/>
        </authorList>
    </citation>
    <scope>NUCLEOTIDE SEQUENCE</scope>
</reference>
<keyword evidence="7" id="KW-0408">Iron</keyword>
<evidence type="ECO:0000259" key="8">
    <source>
        <dbReference type="PROSITE" id="PS50926"/>
    </source>
</evidence>
<dbReference type="InterPro" id="IPR002792">
    <property type="entry name" value="TRAM_dom"/>
</dbReference>
<dbReference type="PROSITE" id="PS50926">
    <property type="entry name" value="TRAM"/>
    <property type="match status" value="1"/>
</dbReference>
<gene>
    <name evidence="9" type="ORF">MNB_SUP05-5-102</name>
</gene>
<evidence type="ECO:0000256" key="7">
    <source>
        <dbReference type="ARBA" id="ARBA00023004"/>
    </source>
</evidence>
<keyword evidence="5" id="KW-0949">S-adenosyl-L-methionine</keyword>
<dbReference type="InterPro" id="IPR001566">
    <property type="entry name" value="23S_rRNA_MeTrfase_RlmD"/>
</dbReference>
<dbReference type="GO" id="GO:0070475">
    <property type="term" value="P:rRNA base methylation"/>
    <property type="evidence" value="ECO:0007669"/>
    <property type="project" value="TreeGrafter"/>
</dbReference>
<evidence type="ECO:0000256" key="4">
    <source>
        <dbReference type="ARBA" id="ARBA00022679"/>
    </source>
</evidence>
<dbReference type="SUPFAM" id="SSF50249">
    <property type="entry name" value="Nucleic acid-binding proteins"/>
    <property type="match status" value="1"/>
</dbReference>
<dbReference type="NCBIfam" id="TIGR00479">
    <property type="entry name" value="rumA"/>
    <property type="match status" value="1"/>
</dbReference>
<dbReference type="PANTHER" id="PTHR11061:SF49">
    <property type="entry name" value="23S RRNA (URACIL(1939)-C(5))-METHYLTRANSFERASE RLMD"/>
    <property type="match status" value="1"/>
</dbReference>
<dbReference type="Pfam" id="PF05958">
    <property type="entry name" value="tRNA_U5-meth_tr"/>
    <property type="match status" value="1"/>
</dbReference>
<organism evidence="9">
    <name type="scientific">hydrothermal vent metagenome</name>
    <dbReference type="NCBI Taxonomy" id="652676"/>
    <lineage>
        <taxon>unclassified sequences</taxon>
        <taxon>metagenomes</taxon>
        <taxon>ecological metagenomes</taxon>
    </lineage>
</organism>
<keyword evidence="2" id="KW-0698">rRNA processing</keyword>
<name>A0A1W1CQ37_9ZZZZ</name>
<keyword evidence="1" id="KW-0004">4Fe-4S</keyword>
<feature type="domain" description="TRAM" evidence="8">
    <location>
        <begin position="3"/>
        <end position="61"/>
    </location>
</feature>
<dbReference type="InterPro" id="IPR030391">
    <property type="entry name" value="MeTrfase_TrmA_CS"/>
</dbReference>
<dbReference type="Gene3D" id="2.40.50.1070">
    <property type="match status" value="1"/>
</dbReference>
<dbReference type="CDD" id="cd02440">
    <property type="entry name" value="AdoMet_MTases"/>
    <property type="match status" value="1"/>
</dbReference>
<dbReference type="GO" id="GO:0003723">
    <property type="term" value="F:RNA binding"/>
    <property type="evidence" value="ECO:0007669"/>
    <property type="project" value="InterPro"/>
</dbReference>
<sequence length="437" mass="50357">MSRKNKPKEYKLTIESLSNEGRGIAHYEAKTVFVRGALVGEEVLAQRVRNKAKYDEADTIEVLKASSMRIEPKCEVFGICGGCSLQYLSPENQIIEKEQWLKNHFKQHGYIEPKKWLSPITSESWNYRRKARLGVRFVEKKGEVLVGFREKKSSFITQMDKCEVLDLALNTKIKDLKICFSQLSIKKNIPQIEVAITDEQTILILRHLEELNDNDKQILKDFAKVQNITWYLQSGGLDTVKPLENEVKLSYQHKKHNIEINFLPTDFTQVNFSINEKMLNQALDLLKVEKDDNILDLFCGLGNFSLPLAKYANSITGVDFDKNLIQRARDNAIKNGLNNIDFFAFDLTKEPTQQLWYQNKTYDKIVIDPARSGALEIIEFLPQFKTKMVLYVSCNPATLARDSEVLLKQDFELKYAGVMDMFPHTAHIESMALFIKK</sequence>
<dbReference type="GO" id="GO:0046872">
    <property type="term" value="F:metal ion binding"/>
    <property type="evidence" value="ECO:0007669"/>
    <property type="project" value="UniProtKB-KW"/>
</dbReference>
<dbReference type="InterPro" id="IPR029063">
    <property type="entry name" value="SAM-dependent_MTases_sf"/>
</dbReference>
<dbReference type="PANTHER" id="PTHR11061">
    <property type="entry name" value="RNA M5U METHYLTRANSFERASE"/>
    <property type="match status" value="1"/>
</dbReference>
<dbReference type="PROSITE" id="PS01231">
    <property type="entry name" value="TRMA_2"/>
    <property type="match status" value="1"/>
</dbReference>
<keyword evidence="3 9" id="KW-0489">Methyltransferase</keyword>
<dbReference type="Pfam" id="PF01938">
    <property type="entry name" value="TRAM"/>
    <property type="match status" value="1"/>
</dbReference>